<gene>
    <name evidence="1" type="ORF">COLO4_36101</name>
</gene>
<accession>A0A1R3GB10</accession>
<keyword evidence="2" id="KW-1185">Reference proteome</keyword>
<reference evidence="2" key="1">
    <citation type="submission" date="2013-09" db="EMBL/GenBank/DDBJ databases">
        <title>Corchorus olitorius genome sequencing.</title>
        <authorList>
            <person name="Alam M."/>
            <person name="Haque M.S."/>
            <person name="Islam M.S."/>
            <person name="Emdad E.M."/>
            <person name="Islam M.M."/>
            <person name="Ahmed B."/>
            <person name="Halim A."/>
            <person name="Hossen Q.M.M."/>
            <person name="Hossain M.Z."/>
            <person name="Ahmed R."/>
            <person name="Khan M.M."/>
            <person name="Islam R."/>
            <person name="Rashid M.M."/>
            <person name="Khan S.A."/>
            <person name="Rahman M.S."/>
            <person name="Alam M."/>
            <person name="Yahiya A.S."/>
            <person name="Khan M.S."/>
            <person name="Azam M.S."/>
            <person name="Haque T."/>
            <person name="Lashkar M.Z.H."/>
            <person name="Akhand A.I."/>
            <person name="Morshed G."/>
            <person name="Roy S."/>
            <person name="Uddin K.S."/>
            <person name="Rabeya T."/>
            <person name="Hossain A.S."/>
            <person name="Chowdhury A."/>
            <person name="Snigdha A.R."/>
            <person name="Mortoza M.S."/>
            <person name="Matin S.A."/>
            <person name="Hoque S.M.E."/>
            <person name="Islam M.K."/>
            <person name="Roy D.K."/>
            <person name="Haider R."/>
            <person name="Moosa M.M."/>
            <person name="Elias S.M."/>
            <person name="Hasan A.M."/>
            <person name="Jahan S."/>
            <person name="Shafiuddin M."/>
            <person name="Mahmood N."/>
            <person name="Shommy N.S."/>
        </authorList>
    </citation>
    <scope>NUCLEOTIDE SEQUENCE [LARGE SCALE GENOMIC DNA]</scope>
    <source>
        <strain evidence="2">cv. O-4</strain>
    </source>
</reference>
<comment type="caution">
    <text evidence="1">The sequence shown here is derived from an EMBL/GenBank/DDBJ whole genome shotgun (WGS) entry which is preliminary data.</text>
</comment>
<name>A0A1R3GB10_9ROSI</name>
<organism evidence="1 2">
    <name type="scientific">Corchorus olitorius</name>
    <dbReference type="NCBI Taxonomy" id="93759"/>
    <lineage>
        <taxon>Eukaryota</taxon>
        <taxon>Viridiplantae</taxon>
        <taxon>Streptophyta</taxon>
        <taxon>Embryophyta</taxon>
        <taxon>Tracheophyta</taxon>
        <taxon>Spermatophyta</taxon>
        <taxon>Magnoliopsida</taxon>
        <taxon>eudicotyledons</taxon>
        <taxon>Gunneridae</taxon>
        <taxon>Pentapetalae</taxon>
        <taxon>rosids</taxon>
        <taxon>malvids</taxon>
        <taxon>Malvales</taxon>
        <taxon>Malvaceae</taxon>
        <taxon>Grewioideae</taxon>
        <taxon>Apeibeae</taxon>
        <taxon>Corchorus</taxon>
    </lineage>
</organism>
<protein>
    <submittedName>
        <fullName evidence="1">Uncharacterized protein</fullName>
    </submittedName>
</protein>
<proteinExistence type="predicted"/>
<evidence type="ECO:0000313" key="2">
    <source>
        <dbReference type="Proteomes" id="UP000187203"/>
    </source>
</evidence>
<dbReference type="AlphaFoldDB" id="A0A1R3GB10"/>
<sequence length="48" mass="5558">MASTKKKEEPAKLSGSWAEYKFKSVVQKKGKVEEKKGKETYIRNTRKP</sequence>
<evidence type="ECO:0000313" key="1">
    <source>
        <dbReference type="EMBL" id="OMO55251.1"/>
    </source>
</evidence>
<dbReference type="Proteomes" id="UP000187203">
    <property type="component" value="Unassembled WGS sequence"/>
</dbReference>
<dbReference type="EMBL" id="AWUE01023005">
    <property type="protein sequence ID" value="OMO55251.1"/>
    <property type="molecule type" value="Genomic_DNA"/>
</dbReference>